<dbReference type="EMBL" id="KC292026">
    <property type="protein sequence ID" value="AGM11535.1"/>
    <property type="molecule type" value="Genomic_DNA"/>
</dbReference>
<evidence type="ECO:0000313" key="1">
    <source>
        <dbReference type="EMBL" id="AGM11535.1"/>
    </source>
</evidence>
<dbReference type="RefSeq" id="YP_008059413.1">
    <property type="nucleotide sequence ID" value="NC_021328.1"/>
</dbReference>
<protein>
    <submittedName>
        <fullName evidence="1">Uncharacterized protein</fullName>
    </submittedName>
</protein>
<dbReference type="GeneID" id="16193993"/>
<proteinExistence type="predicted"/>
<dbReference type="KEGG" id="vg:16193993"/>
<reference evidence="1 2" key="1">
    <citation type="submission" date="2012-12" db="EMBL/GenBank/DDBJ databases">
        <authorList>
            <person name="Sencilo A."/>
            <person name="Jacobs-Sera D."/>
            <person name="Russell D.A."/>
            <person name="Ko C."/>
            <person name="Atanasova N."/>
            <person name="Osterlund E."/>
            <person name="Oksanen H.M."/>
            <person name="Bamford D.H."/>
            <person name="Hatfull G.F."/>
            <person name="Roine E."/>
            <person name="Hendrix R.W."/>
        </authorList>
    </citation>
    <scope>NUCLEOTIDE SEQUENCE [LARGE SCALE GENOMIC DNA]</scope>
</reference>
<name>R4T9D7_9CAUD</name>
<accession>R4T9D7</accession>
<dbReference type="Proteomes" id="UP000202786">
    <property type="component" value="Segment"/>
</dbReference>
<sequence>MDERIEVEQSIGTYKFVDVGHEIIFLGVEHVFDGWQNGEEYGSVSTPVYNELRKKVDREIKADLIRHGVNGKTGAEKLQEQFK</sequence>
<evidence type="ECO:0000313" key="2">
    <source>
        <dbReference type="Proteomes" id="UP000202786"/>
    </source>
</evidence>
<gene>
    <name evidence="1" type="primary">238</name>
    <name evidence="1" type="ORF">HGTV1_238</name>
</gene>
<organism evidence="1 2">
    <name type="scientific">Halogranum tailed virus 1</name>
    <dbReference type="NCBI Taxonomy" id="1273749"/>
    <lineage>
        <taxon>Viruses</taxon>
        <taxon>Duplodnaviria</taxon>
        <taxon>Heunggongvirae</taxon>
        <taxon>Uroviricota</taxon>
        <taxon>Caudoviricetes</taxon>
        <taxon>Thumleimavirales</taxon>
        <taxon>Halomagnusviridae</taxon>
        <taxon>Hagravirus</taxon>
        <taxon>Hagravirus capitaneum</taxon>
        <taxon>Hagravirus HGTV1</taxon>
    </lineage>
</organism>
<keyword evidence="2" id="KW-1185">Reference proteome</keyword>